<dbReference type="Proteomes" id="UP000076078">
    <property type="component" value="Unassembled WGS sequence"/>
</dbReference>
<sequence>MKSYTSSLLVFILFIVTIICQNEKDSDYKTISDFMFENCYQRGMSLLKDENIVGNFCNFIPHLLSHDYNDVKSLFLKSNQSLLPLQYAIDDCIRLRLQQKDFQDHELIDIFIKNLRDYTNKYIHSIKDEL</sequence>
<keyword evidence="1" id="KW-0732">Signal</keyword>
<gene>
    <name evidence="2" type="ORF">DLAC_11515</name>
</gene>
<name>A0A152A443_TIELA</name>
<keyword evidence="3" id="KW-1185">Reference proteome</keyword>
<evidence type="ECO:0000313" key="3">
    <source>
        <dbReference type="Proteomes" id="UP000076078"/>
    </source>
</evidence>
<feature type="chain" id="PRO_5007593584" evidence="1">
    <location>
        <begin position="21"/>
        <end position="130"/>
    </location>
</feature>
<proteinExistence type="predicted"/>
<accession>A0A152A443</accession>
<comment type="caution">
    <text evidence="2">The sequence shown here is derived from an EMBL/GenBank/DDBJ whole genome shotgun (WGS) entry which is preliminary data.</text>
</comment>
<dbReference type="OMA" id="HILEHHY"/>
<evidence type="ECO:0000313" key="2">
    <source>
        <dbReference type="EMBL" id="KYR01023.1"/>
    </source>
</evidence>
<dbReference type="InParanoid" id="A0A152A443"/>
<evidence type="ECO:0000256" key="1">
    <source>
        <dbReference type="SAM" id="SignalP"/>
    </source>
</evidence>
<feature type="signal peptide" evidence="1">
    <location>
        <begin position="1"/>
        <end position="20"/>
    </location>
</feature>
<organism evidence="2 3">
    <name type="scientific">Tieghemostelium lacteum</name>
    <name type="common">Slime mold</name>
    <name type="synonym">Dictyostelium lacteum</name>
    <dbReference type="NCBI Taxonomy" id="361077"/>
    <lineage>
        <taxon>Eukaryota</taxon>
        <taxon>Amoebozoa</taxon>
        <taxon>Evosea</taxon>
        <taxon>Eumycetozoa</taxon>
        <taxon>Dictyostelia</taxon>
        <taxon>Dictyosteliales</taxon>
        <taxon>Raperosteliaceae</taxon>
        <taxon>Tieghemostelium</taxon>
    </lineage>
</organism>
<reference evidence="2 3" key="1">
    <citation type="submission" date="2015-12" db="EMBL/GenBank/DDBJ databases">
        <title>Dictyostelia acquired genes for synthesis and detection of signals that induce cell-type specialization by lateral gene transfer from prokaryotes.</title>
        <authorList>
            <person name="Gloeckner G."/>
            <person name="Schaap P."/>
        </authorList>
    </citation>
    <scope>NUCLEOTIDE SEQUENCE [LARGE SCALE GENOMIC DNA]</scope>
    <source>
        <strain evidence="2 3">TK</strain>
    </source>
</reference>
<dbReference type="OrthoDB" id="10492379at2759"/>
<dbReference type="FunCoup" id="A0A152A443">
    <property type="interactions" value="170"/>
</dbReference>
<protein>
    <submittedName>
        <fullName evidence="2">Uncharacterized protein</fullName>
    </submittedName>
</protein>
<dbReference type="EMBL" id="LODT01000011">
    <property type="protein sequence ID" value="KYR01023.1"/>
    <property type="molecule type" value="Genomic_DNA"/>
</dbReference>
<dbReference type="AlphaFoldDB" id="A0A152A443"/>